<reference evidence="5 6" key="1">
    <citation type="journal article" date="2019" name="Nat. Med.">
        <title>A library of human gut bacterial isolates paired with longitudinal multiomics data enables mechanistic microbiome research.</title>
        <authorList>
            <person name="Poyet M."/>
            <person name="Groussin M."/>
            <person name="Gibbons S.M."/>
            <person name="Avila-Pacheco J."/>
            <person name="Jiang X."/>
            <person name="Kearney S.M."/>
            <person name="Perrotta A.R."/>
            <person name="Berdy B."/>
            <person name="Zhao S."/>
            <person name="Lieberman T.D."/>
            <person name="Swanson P.K."/>
            <person name="Smith M."/>
            <person name="Roesemann S."/>
            <person name="Alexander J.E."/>
            <person name="Rich S.A."/>
            <person name="Livny J."/>
            <person name="Vlamakis H."/>
            <person name="Clish C."/>
            <person name="Bullock K."/>
            <person name="Deik A."/>
            <person name="Scott J."/>
            <person name="Pierce K.A."/>
            <person name="Xavier R.J."/>
            <person name="Alm E.J."/>
        </authorList>
    </citation>
    <scope>NUCLEOTIDE SEQUENCE [LARGE SCALE GENOMIC DNA]</scope>
    <source>
        <strain evidence="3 6">BIOML-A13</strain>
        <strain evidence="4 5">BIOML-A3</strain>
    </source>
</reference>
<dbReference type="Gene3D" id="3.30.1370.220">
    <property type="match status" value="1"/>
</dbReference>
<evidence type="ECO:0000259" key="2">
    <source>
        <dbReference type="Pfam" id="PF17482"/>
    </source>
</evidence>
<dbReference type="EMBL" id="WNBW01000013">
    <property type="protein sequence ID" value="MTU04924.1"/>
    <property type="molecule type" value="Genomic_DNA"/>
</dbReference>
<dbReference type="Proteomes" id="UP000443070">
    <property type="component" value="Unassembled WGS sequence"/>
</dbReference>
<keyword evidence="5" id="KW-1185">Reference proteome</keyword>
<gene>
    <name evidence="3" type="ORF">GMD11_10760</name>
    <name evidence="4" type="ORF">GMD18_11070</name>
</gene>
<dbReference type="AlphaFoldDB" id="A0A7X2XHA8"/>
<dbReference type="OrthoDB" id="89060at2"/>
<dbReference type="Proteomes" id="UP000484547">
    <property type="component" value="Unassembled WGS sequence"/>
</dbReference>
<dbReference type="InterPro" id="IPR020287">
    <property type="entry name" value="Tail_sheath_C"/>
</dbReference>
<sequence length="360" mass="40742">MGLPVIEINFKQKAGSIIERSARGIACVIVRDDTNSTAGYKRYKYETDIKTTDYSADNLAAIKRCFLVAVNEVIVINVPTEAEFSDAAAILTMLKYNYVCACEVDDQQPLANYIRTKNSNSKGKKYIAVVTGITTADSMYIINVKNAKVTLADTSEIVPMVKYLPRLVSLLANLPMNRSCTYYTLTDLVDCEDVETVEKTLDMLIDEGWLCLFNDDGDIRIARGVNSLVTITSTETEDMQKIIIVESMNMIREDIYGEYKNNYVGKYKNHYDNQCLFISAVNGYFRQLQLAEILDPEYDNHSTIDVESQRQAWLDIGRTDAADWNADKVKKMTFKSYVFLQGDIKILDATEDLKFDIGMQ</sequence>
<name>A0A7X2XHA8_9FIRM</name>
<comment type="similarity">
    <text evidence="1">Belongs to the myoviridae tail sheath protein family.</text>
</comment>
<dbReference type="EMBL" id="WNBM01000010">
    <property type="protein sequence ID" value="MTT76734.1"/>
    <property type="molecule type" value="Genomic_DNA"/>
</dbReference>
<accession>A0A7X2XHA8</accession>
<evidence type="ECO:0000313" key="4">
    <source>
        <dbReference type="EMBL" id="MTU04924.1"/>
    </source>
</evidence>
<evidence type="ECO:0000313" key="3">
    <source>
        <dbReference type="EMBL" id="MTT76734.1"/>
    </source>
</evidence>
<dbReference type="RefSeq" id="WP_149877324.1">
    <property type="nucleotide sequence ID" value="NZ_WNBG01000013.1"/>
</dbReference>
<protein>
    <submittedName>
        <fullName evidence="3">Phage tail sheath protein</fullName>
    </submittedName>
</protein>
<evidence type="ECO:0000313" key="5">
    <source>
        <dbReference type="Proteomes" id="UP000443070"/>
    </source>
</evidence>
<dbReference type="Gene3D" id="3.40.50.11790">
    <property type="match status" value="1"/>
</dbReference>
<evidence type="ECO:0000313" key="6">
    <source>
        <dbReference type="Proteomes" id="UP000484547"/>
    </source>
</evidence>
<proteinExistence type="inferred from homology"/>
<dbReference type="Pfam" id="PF17482">
    <property type="entry name" value="Phage_sheath_1C"/>
    <property type="match status" value="1"/>
</dbReference>
<organism evidence="3 6">
    <name type="scientific">Phascolarctobacterium faecium</name>
    <dbReference type="NCBI Taxonomy" id="33025"/>
    <lineage>
        <taxon>Bacteria</taxon>
        <taxon>Bacillati</taxon>
        <taxon>Bacillota</taxon>
        <taxon>Negativicutes</taxon>
        <taxon>Acidaminococcales</taxon>
        <taxon>Acidaminococcaceae</taxon>
        <taxon>Phascolarctobacterium</taxon>
    </lineage>
</organism>
<comment type="caution">
    <text evidence="3">The sequence shown here is derived from an EMBL/GenBank/DDBJ whole genome shotgun (WGS) entry which is preliminary data.</text>
</comment>
<feature type="domain" description="Tail sheath protein C-terminal" evidence="2">
    <location>
        <begin position="235"/>
        <end position="356"/>
    </location>
</feature>
<evidence type="ECO:0000256" key="1">
    <source>
        <dbReference type="ARBA" id="ARBA00008005"/>
    </source>
</evidence>